<evidence type="ECO:0000256" key="5">
    <source>
        <dbReference type="ARBA" id="ARBA00022691"/>
    </source>
</evidence>
<comment type="subcellular location">
    <subcellularLocation>
        <location evidence="1">Chromosome</location>
    </subcellularLocation>
</comment>
<evidence type="ECO:0000256" key="4">
    <source>
        <dbReference type="ARBA" id="ARBA00022679"/>
    </source>
</evidence>
<dbReference type="RefSeq" id="WP_093646965.1">
    <property type="nucleotide sequence ID" value="NZ_FPBH01000052.1"/>
</dbReference>
<keyword evidence="5" id="KW-0949">S-adenosyl-L-methionine</keyword>
<proteinExistence type="predicted"/>
<dbReference type="Pfam" id="PF00856">
    <property type="entry name" value="SET"/>
    <property type="match status" value="1"/>
</dbReference>
<reference evidence="8 9" key="1">
    <citation type="submission" date="2016-10" db="EMBL/GenBank/DDBJ databases">
        <authorList>
            <person name="de Groot N.N."/>
        </authorList>
    </citation>
    <scope>NUCLEOTIDE SEQUENCE [LARGE SCALE GENOMIC DNA]</scope>
    <source>
        <strain evidence="8 9">LMG 27731</strain>
    </source>
</reference>
<dbReference type="PROSITE" id="PS50280">
    <property type="entry name" value="SET"/>
    <property type="match status" value="1"/>
</dbReference>
<dbReference type="PANTHER" id="PTHR22884">
    <property type="entry name" value="SET DOMAIN PROTEINS"/>
    <property type="match status" value="1"/>
</dbReference>
<accession>A0A1I7ER04</accession>
<dbReference type="GO" id="GO:0032259">
    <property type="term" value="P:methylation"/>
    <property type="evidence" value="ECO:0007669"/>
    <property type="project" value="UniProtKB-KW"/>
</dbReference>
<dbReference type="InterPro" id="IPR001214">
    <property type="entry name" value="SET_dom"/>
</dbReference>
<dbReference type="GO" id="GO:0005694">
    <property type="term" value="C:chromosome"/>
    <property type="evidence" value="ECO:0007669"/>
    <property type="project" value="UniProtKB-SubCell"/>
</dbReference>
<dbReference type="OrthoDB" id="9790349at2"/>
<gene>
    <name evidence="8" type="ORF">SAMN05192563_105236</name>
</gene>
<evidence type="ECO:0000256" key="1">
    <source>
        <dbReference type="ARBA" id="ARBA00004286"/>
    </source>
</evidence>
<dbReference type="InterPro" id="IPR050777">
    <property type="entry name" value="SET2_Histone-Lys_MeTrsfase"/>
</dbReference>
<keyword evidence="2" id="KW-0158">Chromosome</keyword>
<dbReference type="SUPFAM" id="SSF82199">
    <property type="entry name" value="SET domain"/>
    <property type="match status" value="1"/>
</dbReference>
<dbReference type="AlphaFoldDB" id="A0A1I7ER04"/>
<evidence type="ECO:0000256" key="2">
    <source>
        <dbReference type="ARBA" id="ARBA00022454"/>
    </source>
</evidence>
<sequence>MNQAARKVRPRFVVHRSPVHGRGLFANNTIVAGEFVCEYKGTRVSWADVLDQLPSDRSQPGHTFFFDIEEGIVIDGSKGGNSARWLNHACSPNCEAELSDNRIFIYALRDTSPGEELTLDYALVVDGRHSRKIREEYRCFCSSPECRGTMLEKRKKGVRTGTRSSTQAT</sequence>
<keyword evidence="3" id="KW-0489">Methyltransferase</keyword>
<evidence type="ECO:0008006" key="10">
    <source>
        <dbReference type="Google" id="ProtNLM"/>
    </source>
</evidence>
<evidence type="ECO:0000256" key="3">
    <source>
        <dbReference type="ARBA" id="ARBA00022603"/>
    </source>
</evidence>
<dbReference type="InterPro" id="IPR046341">
    <property type="entry name" value="SET_dom_sf"/>
</dbReference>
<organism evidence="8 9">
    <name type="scientific">Paraburkholderia aspalathi</name>
    <dbReference type="NCBI Taxonomy" id="1324617"/>
    <lineage>
        <taxon>Bacteria</taxon>
        <taxon>Pseudomonadati</taxon>
        <taxon>Pseudomonadota</taxon>
        <taxon>Betaproteobacteria</taxon>
        <taxon>Burkholderiales</taxon>
        <taxon>Burkholderiaceae</taxon>
        <taxon>Paraburkholderia</taxon>
    </lineage>
</organism>
<dbReference type="PROSITE" id="PS50868">
    <property type="entry name" value="POST_SET"/>
    <property type="match status" value="1"/>
</dbReference>
<dbReference type="Gene3D" id="2.170.270.10">
    <property type="entry name" value="SET domain"/>
    <property type="match status" value="1"/>
</dbReference>
<evidence type="ECO:0000313" key="8">
    <source>
        <dbReference type="EMBL" id="SFU26346.1"/>
    </source>
</evidence>
<keyword evidence="4" id="KW-0808">Transferase</keyword>
<dbReference type="EMBL" id="FPBH01000052">
    <property type="protein sequence ID" value="SFU26346.1"/>
    <property type="molecule type" value="Genomic_DNA"/>
</dbReference>
<evidence type="ECO:0000259" key="6">
    <source>
        <dbReference type="PROSITE" id="PS50280"/>
    </source>
</evidence>
<name>A0A1I7ER04_9BURK</name>
<dbReference type="GO" id="GO:0008168">
    <property type="term" value="F:methyltransferase activity"/>
    <property type="evidence" value="ECO:0007669"/>
    <property type="project" value="UniProtKB-KW"/>
</dbReference>
<protein>
    <recommendedName>
        <fullName evidence="10">SET domain-containing protein</fullName>
    </recommendedName>
</protein>
<feature type="domain" description="SET" evidence="6">
    <location>
        <begin position="10"/>
        <end position="122"/>
    </location>
</feature>
<feature type="domain" description="Post-SET" evidence="7">
    <location>
        <begin position="135"/>
        <end position="151"/>
    </location>
</feature>
<dbReference type="Proteomes" id="UP000198844">
    <property type="component" value="Unassembled WGS sequence"/>
</dbReference>
<dbReference type="SMART" id="SM00317">
    <property type="entry name" value="SET"/>
    <property type="match status" value="1"/>
</dbReference>
<evidence type="ECO:0000259" key="7">
    <source>
        <dbReference type="PROSITE" id="PS50868"/>
    </source>
</evidence>
<dbReference type="InterPro" id="IPR003616">
    <property type="entry name" value="Post-SET_dom"/>
</dbReference>
<evidence type="ECO:0000313" key="9">
    <source>
        <dbReference type="Proteomes" id="UP000198844"/>
    </source>
</evidence>